<comment type="caution">
    <text evidence="1">The sequence shown here is derived from an EMBL/GenBank/DDBJ whole genome shotgun (WGS) entry which is preliminary data.</text>
</comment>
<dbReference type="Proteomes" id="UP001501391">
    <property type="component" value="Unassembled WGS sequence"/>
</dbReference>
<sequence>MSTPTQDSSFRITSAPNITYAQWDTERFETTSTAWTALPGASIDLRLGQGAPSYGAIFVATFSAEALSSDQGGDGQGPLAATVFFGDEQAEPLSSNHRYVTARGNPEWSSHTFIRVARFEPECAVRQVNAQVQLRVSNADSGGVQNWVLKIERYNL</sequence>
<accession>A0ABP5NZG3</accession>
<proteinExistence type="predicted"/>
<protein>
    <submittedName>
        <fullName evidence="1">Uncharacterized protein</fullName>
    </submittedName>
</protein>
<name>A0ABP5NZG3_9ACTN</name>
<gene>
    <name evidence="1" type="ORF">GCM10009787_73680</name>
</gene>
<organism evidence="1 2">
    <name type="scientific">Streptomyces bangladeshensis</name>
    <dbReference type="NCBI Taxonomy" id="295352"/>
    <lineage>
        <taxon>Bacteria</taxon>
        <taxon>Bacillati</taxon>
        <taxon>Actinomycetota</taxon>
        <taxon>Actinomycetes</taxon>
        <taxon>Kitasatosporales</taxon>
        <taxon>Streptomycetaceae</taxon>
        <taxon>Streptomyces</taxon>
    </lineage>
</organism>
<evidence type="ECO:0000313" key="2">
    <source>
        <dbReference type="Proteomes" id="UP001501391"/>
    </source>
</evidence>
<dbReference type="RefSeq" id="WP_346164337.1">
    <property type="nucleotide sequence ID" value="NZ_BAAAOQ010000036.1"/>
</dbReference>
<evidence type="ECO:0000313" key="1">
    <source>
        <dbReference type="EMBL" id="GAA2204866.1"/>
    </source>
</evidence>
<keyword evidence="2" id="KW-1185">Reference proteome</keyword>
<dbReference type="EMBL" id="BAAAOQ010000036">
    <property type="protein sequence ID" value="GAA2204866.1"/>
    <property type="molecule type" value="Genomic_DNA"/>
</dbReference>
<reference evidence="2" key="1">
    <citation type="journal article" date="2019" name="Int. J. Syst. Evol. Microbiol.">
        <title>The Global Catalogue of Microorganisms (GCM) 10K type strain sequencing project: providing services to taxonomists for standard genome sequencing and annotation.</title>
        <authorList>
            <consortium name="The Broad Institute Genomics Platform"/>
            <consortium name="The Broad Institute Genome Sequencing Center for Infectious Disease"/>
            <person name="Wu L."/>
            <person name="Ma J."/>
        </authorList>
    </citation>
    <scope>NUCLEOTIDE SEQUENCE [LARGE SCALE GENOMIC DNA]</scope>
    <source>
        <strain evidence="2">JCM 14924</strain>
    </source>
</reference>